<gene>
    <name evidence="2" type="ORF">BJ875DRAFT_26523</name>
</gene>
<dbReference type="EMBL" id="MU251476">
    <property type="protein sequence ID" value="KAG9234076.1"/>
    <property type="molecule type" value="Genomic_DNA"/>
</dbReference>
<dbReference type="Proteomes" id="UP000824998">
    <property type="component" value="Unassembled WGS sequence"/>
</dbReference>
<accession>A0A9P8C6I9</accession>
<feature type="chain" id="PRO_5040303285" description="Ecp2 effector protein domain-containing protein" evidence="1">
    <location>
        <begin position="36"/>
        <end position="216"/>
    </location>
</feature>
<evidence type="ECO:0008006" key="4">
    <source>
        <dbReference type="Google" id="ProtNLM"/>
    </source>
</evidence>
<comment type="caution">
    <text evidence="2">The sequence shown here is derived from an EMBL/GenBank/DDBJ whole genome shotgun (WGS) entry which is preliminary data.</text>
</comment>
<proteinExistence type="predicted"/>
<keyword evidence="1" id="KW-0732">Signal</keyword>
<dbReference type="AlphaFoldDB" id="A0A9P8C6I9"/>
<sequence length="216" mass="23867">MPFIHNCHWVTKQSVICKMNLFSLLLLAAGTAVAANNDMFTTLQNGLYTLNTNIPNAVPVPFSAANHTQSDRAIVPRHPHGELWRRAKVPVGSIVDCFNRTRMQFDHYYEAELLLHNTCKTHYIFMPGHGLFANWGSATAFFCNIGTVKGICDNYELGSSIDEFETRCADQTAGVVTIPSWGKRYGRFNAGGFAGCGKNSDTGTASKDSYMITEDD</sequence>
<keyword evidence="3" id="KW-1185">Reference proteome</keyword>
<evidence type="ECO:0000313" key="2">
    <source>
        <dbReference type="EMBL" id="KAG9234076.1"/>
    </source>
</evidence>
<reference evidence="2" key="1">
    <citation type="journal article" date="2021" name="IMA Fungus">
        <title>Genomic characterization of three marine fungi, including Emericellopsis atlantica sp. nov. with signatures of a generalist lifestyle and marine biomass degradation.</title>
        <authorList>
            <person name="Hagestad O.C."/>
            <person name="Hou L."/>
            <person name="Andersen J.H."/>
            <person name="Hansen E.H."/>
            <person name="Altermark B."/>
            <person name="Li C."/>
            <person name="Kuhnert E."/>
            <person name="Cox R.J."/>
            <person name="Crous P.W."/>
            <person name="Spatafora J.W."/>
            <person name="Lail K."/>
            <person name="Amirebrahimi M."/>
            <person name="Lipzen A."/>
            <person name="Pangilinan J."/>
            <person name="Andreopoulos W."/>
            <person name="Hayes R.D."/>
            <person name="Ng V."/>
            <person name="Grigoriev I.V."/>
            <person name="Jackson S.A."/>
            <person name="Sutton T.D.S."/>
            <person name="Dobson A.D.W."/>
            <person name="Rama T."/>
        </authorList>
    </citation>
    <scope>NUCLEOTIDE SEQUENCE</scope>
    <source>
        <strain evidence="2">TRa018bII</strain>
    </source>
</reference>
<feature type="signal peptide" evidence="1">
    <location>
        <begin position="1"/>
        <end position="35"/>
    </location>
</feature>
<evidence type="ECO:0000256" key="1">
    <source>
        <dbReference type="SAM" id="SignalP"/>
    </source>
</evidence>
<evidence type="ECO:0000313" key="3">
    <source>
        <dbReference type="Proteomes" id="UP000824998"/>
    </source>
</evidence>
<organism evidence="2 3">
    <name type="scientific">Amylocarpus encephaloides</name>
    <dbReference type="NCBI Taxonomy" id="45428"/>
    <lineage>
        <taxon>Eukaryota</taxon>
        <taxon>Fungi</taxon>
        <taxon>Dikarya</taxon>
        <taxon>Ascomycota</taxon>
        <taxon>Pezizomycotina</taxon>
        <taxon>Leotiomycetes</taxon>
        <taxon>Helotiales</taxon>
        <taxon>Helotiales incertae sedis</taxon>
        <taxon>Amylocarpus</taxon>
    </lineage>
</organism>
<name>A0A9P8C6I9_9HELO</name>
<protein>
    <recommendedName>
        <fullName evidence="4">Ecp2 effector protein domain-containing protein</fullName>
    </recommendedName>
</protein>